<organism evidence="2 3">
    <name type="scientific">Leuconostoc kimchii</name>
    <dbReference type="NCBI Taxonomy" id="136609"/>
    <lineage>
        <taxon>Bacteria</taxon>
        <taxon>Bacillati</taxon>
        <taxon>Bacillota</taxon>
        <taxon>Bacilli</taxon>
        <taxon>Lactobacillales</taxon>
        <taxon>Lactobacillaceae</taxon>
        <taxon>Leuconostoc</taxon>
    </lineage>
</organism>
<evidence type="ECO:0000313" key="2">
    <source>
        <dbReference type="EMBL" id="QBR48382.1"/>
    </source>
</evidence>
<dbReference type="Proteomes" id="UP000295756">
    <property type="component" value="Chromosome"/>
</dbReference>
<protein>
    <submittedName>
        <fullName evidence="2">Uncharacterized protein</fullName>
    </submittedName>
</protein>
<dbReference type="RefSeq" id="WP_013975218.1">
    <property type="nucleotide sequence ID" value="NZ_CP037939.1"/>
</dbReference>
<name>A0ABX5SPN3_9LACO</name>
<sequence length="187" mass="21697">MRTKLLIKENNALKTQLNVVNSAYYEQVIIYTRVQALFKPDRIVESMLLDVLRDILAAQKEGQIANNVFGDARELVNNTLAEIPNMSLMSTLKYYWFAITVGLLAQMWTPLTELLTHHRLNGATILASITFQMMILFLIFRYRQKFATMLLQNNKWLFFYGVMTTVLMIGGFWLIDLMTKNALTIQF</sequence>
<proteinExistence type="predicted"/>
<dbReference type="SUPFAM" id="SSF158560">
    <property type="entry name" value="BH3980-like"/>
    <property type="match status" value="1"/>
</dbReference>
<keyword evidence="1" id="KW-0812">Transmembrane</keyword>
<feature type="transmembrane region" description="Helical" evidence="1">
    <location>
        <begin position="94"/>
        <end position="111"/>
    </location>
</feature>
<dbReference type="EMBL" id="CP037939">
    <property type="protein sequence ID" value="QBR48382.1"/>
    <property type="molecule type" value="Genomic_DNA"/>
</dbReference>
<feature type="transmembrane region" description="Helical" evidence="1">
    <location>
        <begin position="123"/>
        <end position="144"/>
    </location>
</feature>
<keyword evidence="1" id="KW-0472">Membrane</keyword>
<evidence type="ECO:0000256" key="1">
    <source>
        <dbReference type="SAM" id="Phobius"/>
    </source>
</evidence>
<feature type="transmembrane region" description="Helical" evidence="1">
    <location>
        <begin position="156"/>
        <end position="175"/>
    </location>
</feature>
<evidence type="ECO:0000313" key="3">
    <source>
        <dbReference type="Proteomes" id="UP000295756"/>
    </source>
</evidence>
<keyword evidence="1" id="KW-1133">Transmembrane helix</keyword>
<accession>A0ABX5SPN3</accession>
<keyword evidence="3" id="KW-1185">Reference proteome</keyword>
<reference evidence="2 3" key="1">
    <citation type="submission" date="2019-03" db="EMBL/GenBank/DDBJ databases">
        <title>Complete Genome Sequence of Leuconostoc kimchii strain NKJ218 Isolated from Homemade Kimchi.</title>
        <authorList>
            <person name="Jung J.Y."/>
            <person name="Jin H.M."/>
            <person name="Jung J.-W."/>
            <person name="Lee S.-Y."/>
            <person name="Ryu B.-G."/>
            <person name="Han S.-S."/>
            <person name="Kang H.K."/>
            <person name="Choi H.W."/>
            <person name="Chung E.J."/>
            <person name="Choi K.-M."/>
        </authorList>
    </citation>
    <scope>NUCLEOTIDE SEQUENCE [LARGE SCALE GENOMIC DNA]</scope>
    <source>
        <strain evidence="2 3">NKJ218</strain>
    </source>
</reference>
<gene>
    <name evidence="2" type="ORF">EW139_09745</name>
</gene>